<reference evidence="5" key="1">
    <citation type="submission" date="2015-03" db="EMBL/GenBank/DDBJ databases">
        <authorList>
            <consortium name="Pathogen Informatics"/>
        </authorList>
    </citation>
    <scope>NUCLEOTIDE SEQUENCE [LARGE SCALE GENOMIC DNA]</scope>
    <source>
        <strain evidence="5">NCTC11134</strain>
    </source>
</reference>
<dbReference type="EMBL" id="LN868938">
    <property type="protein sequence ID" value="CRY76665.1"/>
    <property type="molecule type" value="Genomic_DNA"/>
</dbReference>
<dbReference type="GO" id="GO:0032259">
    <property type="term" value="P:methylation"/>
    <property type="evidence" value="ECO:0007669"/>
    <property type="project" value="UniProtKB-KW"/>
</dbReference>
<keyword evidence="1 4" id="KW-0489">Methyltransferase</keyword>
<evidence type="ECO:0000259" key="3">
    <source>
        <dbReference type="Pfam" id="PF13649"/>
    </source>
</evidence>
<dbReference type="Proteomes" id="UP000057820">
    <property type="component" value="Chromosome 1"/>
</dbReference>
<dbReference type="CDD" id="cd02440">
    <property type="entry name" value="AdoMet_MTases"/>
    <property type="match status" value="1"/>
</dbReference>
<dbReference type="KEGG" id="nfr:ERS450000_01967"/>
<accession>A0A0H5NL70</accession>
<dbReference type="Pfam" id="PF13649">
    <property type="entry name" value="Methyltransf_25"/>
    <property type="match status" value="1"/>
</dbReference>
<evidence type="ECO:0000256" key="2">
    <source>
        <dbReference type="ARBA" id="ARBA00022679"/>
    </source>
</evidence>
<dbReference type="InterPro" id="IPR041698">
    <property type="entry name" value="Methyltransf_25"/>
</dbReference>
<feature type="domain" description="Methyltransferase" evidence="3">
    <location>
        <begin position="51"/>
        <end position="150"/>
    </location>
</feature>
<dbReference type="GO" id="GO:0008168">
    <property type="term" value="F:methyltransferase activity"/>
    <property type="evidence" value="ECO:0007669"/>
    <property type="project" value="UniProtKB-KW"/>
</dbReference>
<protein>
    <submittedName>
        <fullName evidence="4">Trans-aconitate 2-methyltransferase</fullName>
    </submittedName>
</protein>
<name>A0A0H5NL70_NOCFR</name>
<dbReference type="PANTHER" id="PTHR43861:SF1">
    <property type="entry name" value="TRANS-ACONITATE 2-METHYLTRANSFERASE"/>
    <property type="match status" value="1"/>
</dbReference>
<dbReference type="SUPFAM" id="SSF53335">
    <property type="entry name" value="S-adenosyl-L-methionine-dependent methyltransferases"/>
    <property type="match status" value="1"/>
</dbReference>
<dbReference type="Gene3D" id="3.40.50.150">
    <property type="entry name" value="Vaccinia Virus protein VP39"/>
    <property type="match status" value="1"/>
</dbReference>
<proteinExistence type="predicted"/>
<gene>
    <name evidence="4" type="ORF">ERS450000_01967</name>
</gene>
<dbReference type="PANTHER" id="PTHR43861">
    <property type="entry name" value="TRANS-ACONITATE 2-METHYLTRANSFERASE-RELATED"/>
    <property type="match status" value="1"/>
</dbReference>
<evidence type="ECO:0000313" key="4">
    <source>
        <dbReference type="EMBL" id="CRY76665.1"/>
    </source>
</evidence>
<organism evidence="4 5">
    <name type="scientific">Nocardia farcinica</name>
    <dbReference type="NCBI Taxonomy" id="37329"/>
    <lineage>
        <taxon>Bacteria</taxon>
        <taxon>Bacillati</taxon>
        <taxon>Actinomycetota</taxon>
        <taxon>Actinomycetes</taxon>
        <taxon>Mycobacteriales</taxon>
        <taxon>Nocardiaceae</taxon>
        <taxon>Nocardia</taxon>
    </lineage>
</organism>
<evidence type="ECO:0000256" key="1">
    <source>
        <dbReference type="ARBA" id="ARBA00022603"/>
    </source>
</evidence>
<dbReference type="AlphaFoldDB" id="A0A0H5NL70"/>
<dbReference type="RefSeq" id="WP_060592090.1">
    <property type="nucleotide sequence ID" value="NZ_CP031418.1"/>
</dbReference>
<keyword evidence="2 4" id="KW-0808">Transferase</keyword>
<sequence>MTTSELDIERARYWVRRWDRQQEHYMPDREQRFEVIGDVLAEIVRRPDPLIVDLGVGPGTLSDRLLVRFPEATVVGVDADPLLLALAERTLGSSRFRTVDADLREPDWPARLELDRAPDAFVSTTALHWMNREPLRALIGACADMLAPGGVFVNGDHLYEGERGPRLDTLGAALTRRRAERVGTAAAEDWAAWWAAVAAAPELAELVRLRDGGFEHTVHDRPSVHDYVEFARAEGFAEAGIVWQYGDDRVVVGIR</sequence>
<evidence type="ECO:0000313" key="5">
    <source>
        <dbReference type="Proteomes" id="UP000057820"/>
    </source>
</evidence>
<dbReference type="InterPro" id="IPR029063">
    <property type="entry name" value="SAM-dependent_MTases_sf"/>
</dbReference>